<organism evidence="5 6">
    <name type="scientific">Rhizopus stolonifer</name>
    <name type="common">Rhizopus nigricans</name>
    <dbReference type="NCBI Taxonomy" id="4846"/>
    <lineage>
        <taxon>Eukaryota</taxon>
        <taxon>Fungi</taxon>
        <taxon>Fungi incertae sedis</taxon>
        <taxon>Mucoromycota</taxon>
        <taxon>Mucoromycotina</taxon>
        <taxon>Mucoromycetes</taxon>
        <taxon>Mucorales</taxon>
        <taxon>Mucorineae</taxon>
        <taxon>Rhizopodaceae</taxon>
        <taxon>Rhizopus</taxon>
    </lineage>
</organism>
<evidence type="ECO:0000256" key="2">
    <source>
        <dbReference type="ARBA" id="ARBA00023002"/>
    </source>
</evidence>
<gene>
    <name evidence="5" type="ORF">CU098_003370</name>
</gene>
<evidence type="ECO:0000313" key="6">
    <source>
        <dbReference type="Proteomes" id="UP000253551"/>
    </source>
</evidence>
<evidence type="ECO:0000256" key="1">
    <source>
        <dbReference type="ARBA" id="ARBA00009463"/>
    </source>
</evidence>
<dbReference type="Proteomes" id="UP000253551">
    <property type="component" value="Unassembled WGS sequence"/>
</dbReference>
<evidence type="ECO:0000259" key="4">
    <source>
        <dbReference type="Pfam" id="PF02737"/>
    </source>
</evidence>
<dbReference type="EMBL" id="PJQM01007719">
    <property type="protein sequence ID" value="RCH77807.1"/>
    <property type="molecule type" value="Genomic_DNA"/>
</dbReference>
<feature type="domain" description="3-hydroxyacyl-CoA dehydrogenase C-terminal" evidence="3">
    <location>
        <begin position="115"/>
        <end position="211"/>
    </location>
</feature>
<dbReference type="InterPro" id="IPR006176">
    <property type="entry name" value="3-OHacyl-CoA_DH_NAD-bd"/>
</dbReference>
<feature type="domain" description="3-hydroxyacyl-CoA dehydrogenase NAD binding" evidence="4">
    <location>
        <begin position="3"/>
        <end position="112"/>
    </location>
</feature>
<protein>
    <recommendedName>
        <fullName evidence="7">3-hydroxybutyryl-CoA dehydrogenase</fullName>
    </recommendedName>
</protein>
<dbReference type="SUPFAM" id="SSF48179">
    <property type="entry name" value="6-phosphogluconate dehydrogenase C-terminal domain-like"/>
    <property type="match status" value="1"/>
</dbReference>
<dbReference type="STRING" id="4846.A0A367IJE4"/>
<dbReference type="GO" id="GO:0070403">
    <property type="term" value="F:NAD+ binding"/>
    <property type="evidence" value="ECO:0007669"/>
    <property type="project" value="InterPro"/>
</dbReference>
<evidence type="ECO:0008006" key="7">
    <source>
        <dbReference type="Google" id="ProtNLM"/>
    </source>
</evidence>
<comment type="caution">
    <text evidence="5">The sequence shown here is derived from an EMBL/GenBank/DDBJ whole genome shotgun (WGS) entry which is preliminary data.</text>
</comment>
<reference evidence="5 6" key="1">
    <citation type="journal article" date="2018" name="G3 (Bethesda)">
        <title>Phylogenetic and Phylogenomic Definition of Rhizopus Species.</title>
        <authorList>
            <person name="Gryganskyi A.P."/>
            <person name="Golan J."/>
            <person name="Dolatabadi S."/>
            <person name="Mondo S."/>
            <person name="Robb S."/>
            <person name="Idnurm A."/>
            <person name="Muszewska A."/>
            <person name="Steczkiewicz K."/>
            <person name="Masonjones S."/>
            <person name="Liao H.L."/>
            <person name="Gajdeczka M.T."/>
            <person name="Anike F."/>
            <person name="Vuek A."/>
            <person name="Anishchenko I.M."/>
            <person name="Voigt K."/>
            <person name="de Hoog G.S."/>
            <person name="Smith M.E."/>
            <person name="Heitman J."/>
            <person name="Vilgalys R."/>
            <person name="Stajich J.E."/>
        </authorList>
    </citation>
    <scope>NUCLEOTIDE SEQUENCE [LARGE SCALE GENOMIC DNA]</scope>
    <source>
        <strain evidence="5 6">LSU 92-RS-03</strain>
    </source>
</reference>
<proteinExistence type="inferred from homology"/>
<feature type="non-terminal residue" evidence="5">
    <location>
        <position position="1"/>
    </location>
</feature>
<dbReference type="InterPro" id="IPR036291">
    <property type="entry name" value="NAD(P)-bd_dom_sf"/>
</dbReference>
<sequence length="211" mass="22822">FTTNKMSDLSDVDIVIEAASENLTIKSAIFRELDKICKSESILATNTSSISITKIAATTSKAEQVIGMHFMNPVPVMKLVEIIPGLATSDQVVEQTRALATAMGKTSTVVSDIPGFVANRILMPFINEAILLLESGHASAEDIDTTLKLGANLPMGPLVLADFIGLDTCFSIMKVIHEGTGDSKYRPSFLLQKYVDAGWLGKKTGRGFYKY</sequence>
<dbReference type="InterPro" id="IPR013328">
    <property type="entry name" value="6PGD_dom2"/>
</dbReference>
<dbReference type="Gene3D" id="1.10.1040.10">
    <property type="entry name" value="N-(1-d-carboxylethyl)-l-norvaline Dehydrogenase, domain 2"/>
    <property type="match status" value="1"/>
</dbReference>
<dbReference type="Gene3D" id="3.40.50.720">
    <property type="entry name" value="NAD(P)-binding Rossmann-like Domain"/>
    <property type="match status" value="1"/>
</dbReference>
<dbReference type="SUPFAM" id="SSF51735">
    <property type="entry name" value="NAD(P)-binding Rossmann-fold domains"/>
    <property type="match status" value="1"/>
</dbReference>
<dbReference type="GO" id="GO:0016616">
    <property type="term" value="F:oxidoreductase activity, acting on the CH-OH group of donors, NAD or NADP as acceptor"/>
    <property type="evidence" value="ECO:0007669"/>
    <property type="project" value="InterPro"/>
</dbReference>
<dbReference type="InterPro" id="IPR006108">
    <property type="entry name" value="3HC_DH_C"/>
</dbReference>
<dbReference type="Pfam" id="PF00725">
    <property type="entry name" value="3HCDH"/>
    <property type="match status" value="1"/>
</dbReference>
<dbReference type="GO" id="GO:0006631">
    <property type="term" value="P:fatty acid metabolic process"/>
    <property type="evidence" value="ECO:0007669"/>
    <property type="project" value="InterPro"/>
</dbReference>
<keyword evidence="2" id="KW-0560">Oxidoreductase</keyword>
<comment type="similarity">
    <text evidence="1">Belongs to the 3-hydroxyacyl-CoA dehydrogenase family.</text>
</comment>
<dbReference type="PANTHER" id="PTHR48075">
    <property type="entry name" value="3-HYDROXYACYL-COA DEHYDROGENASE FAMILY PROTEIN"/>
    <property type="match status" value="1"/>
</dbReference>
<dbReference type="OrthoDB" id="5958943at2759"/>
<accession>A0A367IJE4</accession>
<dbReference type="PROSITE" id="PS00067">
    <property type="entry name" value="3HCDH"/>
    <property type="match status" value="1"/>
</dbReference>
<name>A0A367IJE4_RHIST</name>
<dbReference type="AlphaFoldDB" id="A0A367IJE4"/>
<keyword evidence="6" id="KW-1185">Reference proteome</keyword>
<dbReference type="PANTHER" id="PTHR48075:SF5">
    <property type="entry name" value="3-HYDROXYBUTYRYL-COA DEHYDROGENASE"/>
    <property type="match status" value="1"/>
</dbReference>
<evidence type="ECO:0000259" key="3">
    <source>
        <dbReference type="Pfam" id="PF00725"/>
    </source>
</evidence>
<dbReference type="Pfam" id="PF02737">
    <property type="entry name" value="3HCDH_N"/>
    <property type="match status" value="1"/>
</dbReference>
<evidence type="ECO:0000313" key="5">
    <source>
        <dbReference type="EMBL" id="RCH77807.1"/>
    </source>
</evidence>
<dbReference type="InterPro" id="IPR008927">
    <property type="entry name" value="6-PGluconate_DH-like_C_sf"/>
</dbReference>
<dbReference type="InterPro" id="IPR006180">
    <property type="entry name" value="3-OHacyl-CoA_DH_CS"/>
</dbReference>